<evidence type="ECO:0000313" key="3">
    <source>
        <dbReference type="Proteomes" id="UP000248423"/>
    </source>
</evidence>
<evidence type="ECO:0000313" key="2">
    <source>
        <dbReference type="EMBL" id="PYI06479.1"/>
    </source>
</evidence>
<reference evidence="2 3" key="1">
    <citation type="submission" date="2018-02" db="EMBL/GenBank/DDBJ databases">
        <title>The genomes of Aspergillus section Nigri reveals drivers in fungal speciation.</title>
        <authorList>
            <consortium name="DOE Joint Genome Institute"/>
            <person name="Vesth T.C."/>
            <person name="Nybo J."/>
            <person name="Theobald S."/>
            <person name="Brandl J."/>
            <person name="Frisvad J.C."/>
            <person name="Nielsen K.F."/>
            <person name="Lyhne E.K."/>
            <person name="Kogle M.E."/>
            <person name="Kuo A."/>
            <person name="Riley R."/>
            <person name="Clum A."/>
            <person name="Nolan M."/>
            <person name="Lipzen A."/>
            <person name="Salamov A."/>
            <person name="Henrissat B."/>
            <person name="Wiebenga A."/>
            <person name="De vries R.P."/>
            <person name="Grigoriev I.V."/>
            <person name="Mortensen U.H."/>
            <person name="Andersen M.R."/>
            <person name="Baker S.E."/>
        </authorList>
    </citation>
    <scope>NUCLEOTIDE SEQUENCE [LARGE SCALE GENOMIC DNA]</scope>
    <source>
        <strain evidence="2 3">CBS 121057</strain>
    </source>
</reference>
<organism evidence="2 3">
    <name type="scientific">Aspergillus sclerotiicarbonarius (strain CBS 121057 / IBT 28362)</name>
    <dbReference type="NCBI Taxonomy" id="1448318"/>
    <lineage>
        <taxon>Eukaryota</taxon>
        <taxon>Fungi</taxon>
        <taxon>Dikarya</taxon>
        <taxon>Ascomycota</taxon>
        <taxon>Pezizomycotina</taxon>
        <taxon>Eurotiomycetes</taxon>
        <taxon>Eurotiomycetidae</taxon>
        <taxon>Eurotiales</taxon>
        <taxon>Aspergillaceae</taxon>
        <taxon>Aspergillus</taxon>
        <taxon>Aspergillus subgen. Circumdati</taxon>
    </lineage>
</organism>
<gene>
    <name evidence="2" type="ORF">BO78DRAFT_418653</name>
</gene>
<accession>A0A319EWR1</accession>
<dbReference type="Proteomes" id="UP000248423">
    <property type="component" value="Unassembled WGS sequence"/>
</dbReference>
<dbReference type="VEuPathDB" id="FungiDB:BO78DRAFT_418653"/>
<keyword evidence="1" id="KW-0732">Signal</keyword>
<dbReference type="OrthoDB" id="4473549at2759"/>
<dbReference type="EMBL" id="KZ826349">
    <property type="protein sequence ID" value="PYI06479.1"/>
    <property type="molecule type" value="Genomic_DNA"/>
</dbReference>
<feature type="signal peptide" evidence="1">
    <location>
        <begin position="1"/>
        <end position="23"/>
    </location>
</feature>
<proteinExistence type="predicted"/>
<dbReference type="AlphaFoldDB" id="A0A319EWR1"/>
<evidence type="ECO:0000256" key="1">
    <source>
        <dbReference type="SAM" id="SignalP"/>
    </source>
</evidence>
<sequence>MRFTIPLALFLASLALAAPTAEADNDADVAASDADPAPVDAQACRRGYRECLDSCNRHHGGNKCYRACWVHYCQ</sequence>
<evidence type="ECO:0008006" key="4">
    <source>
        <dbReference type="Google" id="ProtNLM"/>
    </source>
</evidence>
<name>A0A319EWR1_ASPSB</name>
<keyword evidence="3" id="KW-1185">Reference proteome</keyword>
<protein>
    <recommendedName>
        <fullName evidence="4">Invertebrate defensins family profile domain-containing protein</fullName>
    </recommendedName>
</protein>
<feature type="chain" id="PRO_5016392682" description="Invertebrate defensins family profile domain-containing protein" evidence="1">
    <location>
        <begin position="24"/>
        <end position="74"/>
    </location>
</feature>